<evidence type="ECO:0000313" key="1">
    <source>
        <dbReference type="EMBL" id="KIF50950.1"/>
    </source>
</evidence>
<dbReference type="PATRIC" id="fig|1229493.5.peg.3773"/>
<organism evidence="1 2">
    <name type="scientific">Vibrio owensii CAIM 1854 = LMG 25443</name>
    <dbReference type="NCBI Taxonomy" id="1229493"/>
    <lineage>
        <taxon>Bacteria</taxon>
        <taxon>Pseudomonadati</taxon>
        <taxon>Pseudomonadota</taxon>
        <taxon>Gammaproteobacteria</taxon>
        <taxon>Vibrionales</taxon>
        <taxon>Vibrionaceae</taxon>
        <taxon>Vibrio</taxon>
    </lineage>
</organism>
<name>A0A0C1Z1E9_9VIBR</name>
<reference evidence="1 2" key="1">
    <citation type="submission" date="2014-07" db="EMBL/GenBank/DDBJ databases">
        <title>Unique and conserved regions in Vibrio harveyi and related species in comparison with the shrimp pathogen Vibrio harveyi CAIM 1792.</title>
        <authorList>
            <person name="Espinoza-Valles I."/>
            <person name="Vora G."/>
            <person name="Leekitcharoenphon P."/>
            <person name="Ussery D."/>
            <person name="Hoj L."/>
            <person name="Gomez-Gil B."/>
        </authorList>
    </citation>
    <scope>NUCLEOTIDE SEQUENCE [LARGE SCALE GENOMIC DNA]</scope>
    <source>
        <strain evidence="2">CAIM 1854 / LMG 25443</strain>
    </source>
</reference>
<protein>
    <submittedName>
        <fullName evidence="1">Uncharacterized protein</fullName>
    </submittedName>
</protein>
<dbReference type="EMBL" id="JPRD01000044">
    <property type="protein sequence ID" value="KIF50950.1"/>
    <property type="molecule type" value="Genomic_DNA"/>
</dbReference>
<accession>A0A0C1Z1E9</accession>
<dbReference type="Proteomes" id="UP000031586">
    <property type="component" value="Unassembled WGS sequence"/>
</dbReference>
<dbReference type="AlphaFoldDB" id="A0A0C1Z1E9"/>
<gene>
    <name evidence="1" type="ORF">H735_21845</name>
</gene>
<comment type="caution">
    <text evidence="1">The sequence shown here is derived from an EMBL/GenBank/DDBJ whole genome shotgun (WGS) entry which is preliminary data.</text>
</comment>
<sequence length="95" mass="10652">MSDSIVQLSNVFGVLKEKLPTIENEFDPLELEVEERDGIVVDYIINKAGEGYVLVIDDRDLTPELITLEFESGDAMVAYFEGGKRKPMVLDSVEN</sequence>
<proteinExistence type="predicted"/>
<evidence type="ECO:0000313" key="2">
    <source>
        <dbReference type="Proteomes" id="UP000031586"/>
    </source>
</evidence>
<dbReference type="RefSeq" id="WP_020195252.1">
    <property type="nucleotide sequence ID" value="NZ_BAOH01000018.1"/>
</dbReference>